<dbReference type="PATRIC" id="fig|742727.4.peg.5398"/>
<dbReference type="STRING" id="742727.HMPREF9447_05282"/>
<keyword evidence="4" id="KW-0472">Membrane</keyword>
<evidence type="ECO:0000256" key="3">
    <source>
        <dbReference type="ARBA" id="ARBA00022729"/>
    </source>
</evidence>
<comment type="similarity">
    <text evidence="2">Belongs to the SusD family.</text>
</comment>
<dbReference type="EMBL" id="ADLF01000024">
    <property type="protein sequence ID" value="EKU87823.1"/>
    <property type="molecule type" value="Genomic_DNA"/>
</dbReference>
<dbReference type="InterPro" id="IPR011990">
    <property type="entry name" value="TPR-like_helical_dom_sf"/>
</dbReference>
<evidence type="ECO:0000256" key="2">
    <source>
        <dbReference type="ARBA" id="ARBA00006275"/>
    </source>
</evidence>
<dbReference type="GO" id="GO:0009279">
    <property type="term" value="C:cell outer membrane"/>
    <property type="evidence" value="ECO:0007669"/>
    <property type="project" value="UniProtKB-SubCell"/>
</dbReference>
<evidence type="ECO:0000256" key="1">
    <source>
        <dbReference type="ARBA" id="ARBA00004442"/>
    </source>
</evidence>
<feature type="chain" id="PRO_5003926355" description="RagB/SusD domain-containing protein" evidence="6">
    <location>
        <begin position="22"/>
        <end position="578"/>
    </location>
</feature>
<evidence type="ECO:0000256" key="6">
    <source>
        <dbReference type="SAM" id="SignalP"/>
    </source>
</evidence>
<dbReference type="Gene3D" id="1.25.40.390">
    <property type="match status" value="1"/>
</dbReference>
<dbReference type="eggNOG" id="COG0702">
    <property type="taxonomic scope" value="Bacteria"/>
</dbReference>
<evidence type="ECO:0000313" key="10">
    <source>
        <dbReference type="Proteomes" id="UP000009872"/>
    </source>
</evidence>
<dbReference type="AlphaFoldDB" id="K9DTS7"/>
<feature type="domain" description="SusD-like N-terminal" evidence="8">
    <location>
        <begin position="113"/>
        <end position="239"/>
    </location>
</feature>
<comment type="caution">
    <text evidence="9">The sequence shown here is derived from an EMBL/GenBank/DDBJ whole genome shotgun (WGS) entry which is preliminary data.</text>
</comment>
<name>K9DTS7_9BACE</name>
<reference evidence="9 10" key="1">
    <citation type="submission" date="2012-09" db="EMBL/GenBank/DDBJ databases">
        <title>The Genome Sequence of Bacteroides oleiciplenus YIT 12058.</title>
        <authorList>
            <consortium name="The Broad Institute Genome Sequencing Platform"/>
            <person name="Earl A."/>
            <person name="Ward D."/>
            <person name="Feldgarden M."/>
            <person name="Gevers D."/>
            <person name="Morotomi M."/>
            <person name="Walker B."/>
            <person name="Young S.K."/>
            <person name="Zeng Q."/>
            <person name="Gargeya S."/>
            <person name="Fitzgerald M."/>
            <person name="Haas B."/>
            <person name="Abouelleil A."/>
            <person name="Alvarado L."/>
            <person name="Arachchi H.M."/>
            <person name="Berlin A.M."/>
            <person name="Chapman S.B."/>
            <person name="Goldberg J."/>
            <person name="Griggs A."/>
            <person name="Gujja S."/>
            <person name="Hansen M."/>
            <person name="Howarth C."/>
            <person name="Imamovic A."/>
            <person name="Larimer J."/>
            <person name="McCowen C."/>
            <person name="Montmayeur A."/>
            <person name="Murphy C."/>
            <person name="Neiman D."/>
            <person name="Pearson M."/>
            <person name="Priest M."/>
            <person name="Roberts A."/>
            <person name="Saif S."/>
            <person name="Shea T."/>
            <person name="Sisk P."/>
            <person name="Sykes S."/>
            <person name="Wortman J."/>
            <person name="Nusbaum C."/>
            <person name="Birren B."/>
        </authorList>
    </citation>
    <scope>NUCLEOTIDE SEQUENCE [LARGE SCALE GENOMIC DNA]</scope>
    <source>
        <strain evidence="9 10">YIT 12058</strain>
    </source>
</reference>
<dbReference type="InterPro" id="IPR012944">
    <property type="entry name" value="SusD_RagB_dom"/>
</dbReference>
<dbReference type="RefSeq" id="WP_009132647.1">
    <property type="nucleotide sequence ID" value="NZ_JH992946.1"/>
</dbReference>
<dbReference type="Pfam" id="PF07980">
    <property type="entry name" value="SusD_RagB"/>
    <property type="match status" value="1"/>
</dbReference>
<evidence type="ECO:0008006" key="11">
    <source>
        <dbReference type="Google" id="ProtNLM"/>
    </source>
</evidence>
<gene>
    <name evidence="9" type="ORF">HMPREF9447_05282</name>
</gene>
<evidence type="ECO:0000256" key="5">
    <source>
        <dbReference type="ARBA" id="ARBA00023237"/>
    </source>
</evidence>
<evidence type="ECO:0000259" key="8">
    <source>
        <dbReference type="Pfam" id="PF14322"/>
    </source>
</evidence>
<protein>
    <recommendedName>
        <fullName evidence="11">RagB/SusD domain-containing protein</fullName>
    </recommendedName>
</protein>
<dbReference type="InterPro" id="IPR033985">
    <property type="entry name" value="SusD-like_N"/>
</dbReference>
<feature type="domain" description="RagB/SusD" evidence="7">
    <location>
        <begin position="380"/>
        <end position="578"/>
    </location>
</feature>
<dbReference type="SUPFAM" id="SSF48452">
    <property type="entry name" value="TPR-like"/>
    <property type="match status" value="1"/>
</dbReference>
<feature type="signal peptide" evidence="6">
    <location>
        <begin position="1"/>
        <end position="21"/>
    </location>
</feature>
<dbReference type="HOGENOM" id="CLU_015553_1_3_10"/>
<accession>K9DTS7</accession>
<proteinExistence type="inferred from homology"/>
<dbReference type="Proteomes" id="UP000009872">
    <property type="component" value="Unassembled WGS sequence"/>
</dbReference>
<dbReference type="PROSITE" id="PS51257">
    <property type="entry name" value="PROKAR_LIPOPROTEIN"/>
    <property type="match status" value="1"/>
</dbReference>
<evidence type="ECO:0000259" key="7">
    <source>
        <dbReference type="Pfam" id="PF07980"/>
    </source>
</evidence>
<sequence length="578" mass="64655">MKNKLLNQVLLLTFLILSVSCETSFLDEKVTTSLSKDQLYKKTADYEMALMGVYDMLGARSLPIMDGGILNYLCNYNGGVPLLGELATDEMCSSAAGASKQLFLEELDKCKSTGQNTIVKSVYAGQYAMINQANALIFNADKLSEPNSAIKQYVAEAKFLRALCYYNLVSLYGGVVCTTLPGSERVGTVLPRSSTEKVYEQIFQDLKDAYATLPKSFAVEKEFGRATSVAAAALLARASLTAATMGKYAGITGELALEGGINSYEWARNMEKELFTQAKTYADKVIKEGFSSEDALLSMPYEQSFYPYENTVEVIFDVQFQYGFSQSEGGWVGRISGPDSWNWAIPTGNIANTYMPFGGKTIGENFPTPATKANCDMRKYKNITSFKYKGNGTLWPPLATDKTYNIGKYAVEKVKDYPNQEHPHNFVVLRLAEIYLIWAEADAELNNGPTVDAYRMINYVRRRAADANILPDLNRENLDDPAVLKPILGITPQTELEKFRLALLQERMLEFVGEGIRKVDMIRSGWSAELLENVNVSDYDEVKYLYMRRMFEEYSIFLPIPSREVTISNGIIIQNYGY</sequence>
<evidence type="ECO:0000256" key="4">
    <source>
        <dbReference type="ARBA" id="ARBA00023136"/>
    </source>
</evidence>
<keyword evidence="5" id="KW-0998">Cell outer membrane</keyword>
<keyword evidence="3 6" id="KW-0732">Signal</keyword>
<dbReference type="Pfam" id="PF14322">
    <property type="entry name" value="SusD-like_3"/>
    <property type="match status" value="1"/>
</dbReference>
<evidence type="ECO:0000313" key="9">
    <source>
        <dbReference type="EMBL" id="EKU87823.1"/>
    </source>
</evidence>
<organism evidence="9 10">
    <name type="scientific">Bacteroides oleiciplenus YIT 12058</name>
    <dbReference type="NCBI Taxonomy" id="742727"/>
    <lineage>
        <taxon>Bacteria</taxon>
        <taxon>Pseudomonadati</taxon>
        <taxon>Bacteroidota</taxon>
        <taxon>Bacteroidia</taxon>
        <taxon>Bacteroidales</taxon>
        <taxon>Bacteroidaceae</taxon>
        <taxon>Bacteroides</taxon>
    </lineage>
</organism>
<keyword evidence="10" id="KW-1185">Reference proteome</keyword>
<comment type="subcellular location">
    <subcellularLocation>
        <location evidence="1">Cell outer membrane</location>
    </subcellularLocation>
</comment>
<dbReference type="OrthoDB" id="5694214at2"/>